<name>A0A2R7YTQ7_9ACTN</name>
<keyword evidence="4" id="KW-1185">Reference proteome</keyword>
<dbReference type="EMBL" id="PYXZ01000008">
    <property type="protein sequence ID" value="PUA79772.1"/>
    <property type="molecule type" value="Genomic_DNA"/>
</dbReference>
<evidence type="ECO:0000313" key="4">
    <source>
        <dbReference type="Proteomes" id="UP000244867"/>
    </source>
</evidence>
<evidence type="ECO:0000313" key="3">
    <source>
        <dbReference type="EMBL" id="PUA79772.1"/>
    </source>
</evidence>
<keyword evidence="2" id="KW-0812">Transmembrane</keyword>
<accession>A0A2R7YTQ7</accession>
<dbReference type="InterPro" id="IPR021741">
    <property type="entry name" value="DUF3311"/>
</dbReference>
<comment type="caution">
    <text evidence="3">The sequence shown here is derived from an EMBL/GenBank/DDBJ whole genome shotgun (WGS) entry which is preliminary data.</text>
</comment>
<evidence type="ECO:0008006" key="5">
    <source>
        <dbReference type="Google" id="ProtNLM"/>
    </source>
</evidence>
<gene>
    <name evidence="3" type="ORF">C7S10_16960</name>
</gene>
<dbReference type="RefSeq" id="WP_108345635.1">
    <property type="nucleotide sequence ID" value="NZ_PYXZ01000008.1"/>
</dbReference>
<evidence type="ECO:0000256" key="1">
    <source>
        <dbReference type="SAM" id="MobiDB-lite"/>
    </source>
</evidence>
<feature type="compositionally biased region" description="Basic and acidic residues" evidence="1">
    <location>
        <begin position="1"/>
        <end position="14"/>
    </location>
</feature>
<dbReference type="PANTHER" id="PTHR40034">
    <property type="entry name" value="BSL5891 PROTEIN"/>
    <property type="match status" value="1"/>
</dbReference>
<keyword evidence="2" id="KW-1133">Transmembrane helix</keyword>
<feature type="region of interest" description="Disordered" evidence="1">
    <location>
        <begin position="1"/>
        <end position="21"/>
    </location>
</feature>
<organism evidence="3 4">
    <name type="scientific">Nocardioides currus</name>
    <dbReference type="NCBI Taxonomy" id="2133958"/>
    <lineage>
        <taxon>Bacteria</taxon>
        <taxon>Bacillati</taxon>
        <taxon>Actinomycetota</taxon>
        <taxon>Actinomycetes</taxon>
        <taxon>Propionibacteriales</taxon>
        <taxon>Nocardioidaceae</taxon>
        <taxon>Nocardioides</taxon>
    </lineage>
</organism>
<proteinExistence type="predicted"/>
<dbReference type="AlphaFoldDB" id="A0A2R7YTQ7"/>
<keyword evidence="2" id="KW-0472">Membrane</keyword>
<dbReference type="Pfam" id="PF11755">
    <property type="entry name" value="DUF3311"/>
    <property type="match status" value="1"/>
</dbReference>
<feature type="transmembrane region" description="Helical" evidence="2">
    <location>
        <begin position="57"/>
        <end position="76"/>
    </location>
</feature>
<sequence>MTLGNEPDRPRPEDGPPATNKPMMVAAGVLLAIPIIALMWVPSYAKDEPELWGFPFFFWYQFLWVFLCSAMTYTAYRLTLAARGISAGKR</sequence>
<evidence type="ECO:0000256" key="2">
    <source>
        <dbReference type="SAM" id="Phobius"/>
    </source>
</evidence>
<dbReference type="Proteomes" id="UP000244867">
    <property type="component" value="Unassembled WGS sequence"/>
</dbReference>
<feature type="transmembrane region" description="Helical" evidence="2">
    <location>
        <begin position="25"/>
        <end position="45"/>
    </location>
</feature>
<dbReference type="PANTHER" id="PTHR40034:SF1">
    <property type="entry name" value="BSL5891 PROTEIN"/>
    <property type="match status" value="1"/>
</dbReference>
<dbReference type="OrthoDB" id="123261at2"/>
<protein>
    <recommendedName>
        <fullName evidence="5">DUF3311 domain-containing protein</fullName>
    </recommendedName>
</protein>
<reference evidence="3 4" key="1">
    <citation type="submission" date="2018-03" db="EMBL/GenBank/DDBJ databases">
        <authorList>
            <person name="Keele B.F."/>
        </authorList>
    </citation>
    <scope>NUCLEOTIDE SEQUENCE [LARGE SCALE GENOMIC DNA]</scope>
    <source>
        <strain evidence="3 4">IB-3</strain>
    </source>
</reference>